<accession>A0A0A8YZM0</accession>
<sequence>MPAALQVWYRWFLVSWEASARGSLRSWVGRLH</sequence>
<evidence type="ECO:0000313" key="1">
    <source>
        <dbReference type="EMBL" id="JAD30883.1"/>
    </source>
</evidence>
<dbReference type="EMBL" id="GBRH01267012">
    <property type="protein sequence ID" value="JAD30883.1"/>
    <property type="molecule type" value="Transcribed_RNA"/>
</dbReference>
<proteinExistence type="predicted"/>
<organism evidence="1">
    <name type="scientific">Arundo donax</name>
    <name type="common">Giant reed</name>
    <name type="synonym">Donax arundinaceus</name>
    <dbReference type="NCBI Taxonomy" id="35708"/>
    <lineage>
        <taxon>Eukaryota</taxon>
        <taxon>Viridiplantae</taxon>
        <taxon>Streptophyta</taxon>
        <taxon>Embryophyta</taxon>
        <taxon>Tracheophyta</taxon>
        <taxon>Spermatophyta</taxon>
        <taxon>Magnoliopsida</taxon>
        <taxon>Liliopsida</taxon>
        <taxon>Poales</taxon>
        <taxon>Poaceae</taxon>
        <taxon>PACMAD clade</taxon>
        <taxon>Arundinoideae</taxon>
        <taxon>Arundineae</taxon>
        <taxon>Arundo</taxon>
    </lineage>
</organism>
<reference evidence="1" key="2">
    <citation type="journal article" date="2015" name="Data Brief">
        <title>Shoot transcriptome of the giant reed, Arundo donax.</title>
        <authorList>
            <person name="Barrero R.A."/>
            <person name="Guerrero F.D."/>
            <person name="Moolhuijzen P."/>
            <person name="Goolsby J.A."/>
            <person name="Tidwell J."/>
            <person name="Bellgard S.E."/>
            <person name="Bellgard M.I."/>
        </authorList>
    </citation>
    <scope>NUCLEOTIDE SEQUENCE</scope>
    <source>
        <tissue evidence="1">Shoot tissue taken approximately 20 cm above the soil surface</tissue>
    </source>
</reference>
<reference evidence="1" key="1">
    <citation type="submission" date="2014-09" db="EMBL/GenBank/DDBJ databases">
        <authorList>
            <person name="Magalhaes I.L.F."/>
            <person name="Oliveira U."/>
            <person name="Santos F.R."/>
            <person name="Vidigal T.H.D.A."/>
            <person name="Brescovit A.D."/>
            <person name="Santos A.J."/>
        </authorList>
    </citation>
    <scope>NUCLEOTIDE SEQUENCE</scope>
    <source>
        <tissue evidence="1">Shoot tissue taken approximately 20 cm above the soil surface</tissue>
    </source>
</reference>
<protein>
    <submittedName>
        <fullName evidence="1">Uncharacterized protein</fullName>
    </submittedName>
</protein>
<name>A0A0A8YZM0_ARUDO</name>
<dbReference type="AlphaFoldDB" id="A0A0A8YZM0"/>